<dbReference type="SUPFAM" id="SSF57196">
    <property type="entry name" value="EGF/Laminin"/>
    <property type="match status" value="1"/>
</dbReference>
<evidence type="ECO:0000256" key="1">
    <source>
        <dbReference type="ARBA" id="ARBA00004613"/>
    </source>
</evidence>
<evidence type="ECO:0000256" key="8">
    <source>
        <dbReference type="SAM" id="Phobius"/>
    </source>
</evidence>
<dbReference type="PROSITE" id="PS01186">
    <property type="entry name" value="EGF_2"/>
    <property type="match status" value="1"/>
</dbReference>
<dbReference type="InterPro" id="IPR000742">
    <property type="entry name" value="EGF"/>
</dbReference>
<comment type="caution">
    <text evidence="6">Lacks conserved residue(s) required for the propagation of feature annotation.</text>
</comment>
<evidence type="ECO:0000256" key="7">
    <source>
        <dbReference type="SAM" id="MobiDB-lite"/>
    </source>
</evidence>
<dbReference type="GO" id="GO:0005576">
    <property type="term" value="C:extracellular region"/>
    <property type="evidence" value="ECO:0007669"/>
    <property type="project" value="UniProtKB-SubCell"/>
</dbReference>
<dbReference type="KEGG" id="spu:100892796"/>
<feature type="disulfide bond" evidence="6">
    <location>
        <begin position="252"/>
        <end position="269"/>
    </location>
</feature>
<feature type="compositionally biased region" description="Polar residues" evidence="7">
    <location>
        <begin position="209"/>
        <end position="218"/>
    </location>
</feature>
<feature type="compositionally biased region" description="Polar residues" evidence="7">
    <location>
        <begin position="422"/>
        <end position="434"/>
    </location>
</feature>
<evidence type="ECO:0000256" key="3">
    <source>
        <dbReference type="ARBA" id="ARBA00022536"/>
    </source>
</evidence>
<feature type="region of interest" description="Disordered" evidence="7">
    <location>
        <begin position="394"/>
        <end position="434"/>
    </location>
</feature>
<keyword evidence="3 6" id="KW-0245">EGF-like domain</keyword>
<keyword evidence="8" id="KW-1133">Transmembrane helix</keyword>
<dbReference type="PROSITE" id="PS50026">
    <property type="entry name" value="EGF_3"/>
    <property type="match status" value="1"/>
</dbReference>
<keyword evidence="5 6" id="KW-1015">Disulfide bond</keyword>
<keyword evidence="8" id="KW-0812">Transmembrane</keyword>
<organism evidence="11 12">
    <name type="scientific">Strongylocentrotus purpuratus</name>
    <name type="common">Purple sea urchin</name>
    <dbReference type="NCBI Taxonomy" id="7668"/>
    <lineage>
        <taxon>Eukaryota</taxon>
        <taxon>Metazoa</taxon>
        <taxon>Echinodermata</taxon>
        <taxon>Eleutherozoa</taxon>
        <taxon>Echinozoa</taxon>
        <taxon>Echinoidea</taxon>
        <taxon>Euechinoidea</taxon>
        <taxon>Echinacea</taxon>
        <taxon>Camarodonta</taxon>
        <taxon>Echinidea</taxon>
        <taxon>Strongylocentrotidae</taxon>
        <taxon>Strongylocentrotus</taxon>
    </lineage>
</organism>
<sequence>MGNEAHCRHHTSGTVHFLMTVTLLITLSRATLTSTLASCNADPSLSLADRTKSAEIVLAGTLLKLDGDSTFLFKVFQVIKGDGELYKKKIKIRVSDATASPSSLDASEMAPPIPPSTRAYPVAMTIPTPLSPRCLGGAVLGERYIVFVQRLGSSRRMFELLSDGVPQSKKAIKRIKVAIEEEVTTRMTTPIRVSSTVSTQAMEEDEFTTSDNHQSTNPEDSRDDAGRTNTDYIPKTSESHFEPCPTGYESYCFNKGMCQWVSGISQPSCECVNGYRGERCQYRVLETDSKERLFGDYWEVFIIGTIFGIVILLTLIGAIVYVVRKRKESQTRRQTQEEAADAFIQTNFQPSDDVEQQQQQQQPDDNQNKAADRYIRLPTNERYPIVETAVDSETLPITNFGNSHPSSGSFRLQDPPFRKGSNHSTVSTSKESTV</sequence>
<dbReference type="OMA" id="PTNERYP"/>
<keyword evidence="2" id="KW-0964">Secreted</keyword>
<feature type="transmembrane region" description="Helical" evidence="8">
    <location>
        <begin position="297"/>
        <end position="323"/>
    </location>
</feature>
<evidence type="ECO:0000313" key="11">
    <source>
        <dbReference type="EnsemblMetazoa" id="XP_011660439"/>
    </source>
</evidence>
<dbReference type="PANTHER" id="PTHR10740:SF14">
    <property type="entry name" value="EGF-LIKE DOMAIN-CONTAINING PROTEIN"/>
    <property type="match status" value="1"/>
</dbReference>
<keyword evidence="8" id="KW-0472">Membrane</keyword>
<evidence type="ECO:0000256" key="2">
    <source>
        <dbReference type="ARBA" id="ARBA00022525"/>
    </source>
</evidence>
<feature type="signal peptide" evidence="9">
    <location>
        <begin position="1"/>
        <end position="30"/>
    </location>
</feature>
<dbReference type="AlphaFoldDB" id="A0A7M7HBK5"/>
<dbReference type="RefSeq" id="XP_011660439.2">
    <property type="nucleotide sequence ID" value="XM_011662137.2"/>
</dbReference>
<name>A0A7M7HBK5_STRPU</name>
<accession>A0A7M7HBK5</accession>
<dbReference type="PANTHER" id="PTHR10740">
    <property type="entry name" value="TRANSFORMING GROWTH FACTOR ALPHA"/>
    <property type="match status" value="1"/>
</dbReference>
<feature type="chain" id="PRO_5029527778" description="EGF-like domain-containing protein" evidence="9">
    <location>
        <begin position="31"/>
        <end position="434"/>
    </location>
</feature>
<feature type="region of interest" description="Disordered" evidence="7">
    <location>
        <begin position="193"/>
        <end position="239"/>
    </location>
</feature>
<dbReference type="PROSITE" id="PS00022">
    <property type="entry name" value="EGF_1"/>
    <property type="match status" value="1"/>
</dbReference>
<evidence type="ECO:0000256" key="5">
    <source>
        <dbReference type="ARBA" id="ARBA00023157"/>
    </source>
</evidence>
<dbReference type="EnsemblMetazoa" id="XM_011662137">
    <property type="protein sequence ID" value="XP_011660439"/>
    <property type="gene ID" value="LOC100892796"/>
</dbReference>
<feature type="region of interest" description="Disordered" evidence="7">
    <location>
        <begin position="350"/>
        <end position="369"/>
    </location>
</feature>
<keyword evidence="12" id="KW-1185">Reference proteome</keyword>
<evidence type="ECO:0000259" key="10">
    <source>
        <dbReference type="PROSITE" id="PS50026"/>
    </source>
</evidence>
<protein>
    <recommendedName>
        <fullName evidence="10">EGF-like domain-containing protein</fullName>
    </recommendedName>
</protein>
<dbReference type="OrthoDB" id="6233064at2759"/>
<evidence type="ECO:0000256" key="6">
    <source>
        <dbReference type="PROSITE-ProRule" id="PRU00076"/>
    </source>
</evidence>
<comment type="subcellular location">
    <subcellularLocation>
        <location evidence="1">Secreted</location>
    </subcellularLocation>
</comment>
<reference evidence="12" key="1">
    <citation type="submission" date="2015-02" db="EMBL/GenBank/DDBJ databases">
        <title>Genome sequencing for Strongylocentrotus purpuratus.</title>
        <authorList>
            <person name="Murali S."/>
            <person name="Liu Y."/>
            <person name="Vee V."/>
            <person name="English A."/>
            <person name="Wang M."/>
            <person name="Skinner E."/>
            <person name="Han Y."/>
            <person name="Muzny D.M."/>
            <person name="Worley K.C."/>
            <person name="Gibbs R.A."/>
        </authorList>
    </citation>
    <scope>NUCLEOTIDE SEQUENCE</scope>
</reference>
<feature type="disulfide bond" evidence="6">
    <location>
        <begin position="271"/>
        <end position="280"/>
    </location>
</feature>
<dbReference type="Proteomes" id="UP000007110">
    <property type="component" value="Unassembled WGS sequence"/>
</dbReference>
<feature type="compositionally biased region" description="Polar residues" evidence="7">
    <location>
        <begin position="395"/>
        <end position="410"/>
    </location>
</feature>
<dbReference type="InParanoid" id="A0A7M7HBK5"/>
<feature type="domain" description="EGF-like" evidence="10">
    <location>
        <begin position="240"/>
        <end position="281"/>
    </location>
</feature>
<proteinExistence type="predicted"/>
<dbReference type="Gene3D" id="2.10.25.10">
    <property type="entry name" value="Laminin"/>
    <property type="match status" value="1"/>
</dbReference>
<evidence type="ECO:0000313" key="12">
    <source>
        <dbReference type="Proteomes" id="UP000007110"/>
    </source>
</evidence>
<reference evidence="11" key="2">
    <citation type="submission" date="2021-01" db="UniProtKB">
        <authorList>
            <consortium name="EnsemblMetazoa"/>
        </authorList>
    </citation>
    <scope>IDENTIFICATION</scope>
</reference>
<keyword evidence="4 9" id="KW-0732">Signal</keyword>
<dbReference type="GeneID" id="100892796"/>
<evidence type="ECO:0000256" key="4">
    <source>
        <dbReference type="ARBA" id="ARBA00022729"/>
    </source>
</evidence>
<evidence type="ECO:0000256" key="9">
    <source>
        <dbReference type="SAM" id="SignalP"/>
    </source>
</evidence>